<gene>
    <name evidence="2" type="ORF">E3W66_01240</name>
</gene>
<dbReference type="Gene3D" id="3.90.550.10">
    <property type="entry name" value="Spore Coat Polysaccharide Biosynthesis Protein SpsA, Chain A"/>
    <property type="match status" value="1"/>
</dbReference>
<dbReference type="SUPFAM" id="SSF53448">
    <property type="entry name" value="Nucleotide-diphospho-sugar transferases"/>
    <property type="match status" value="1"/>
</dbReference>
<evidence type="ECO:0000313" key="2">
    <source>
        <dbReference type="EMBL" id="TFH68615.1"/>
    </source>
</evidence>
<keyword evidence="3" id="KW-1185">Reference proteome</keyword>
<comment type="caution">
    <text evidence="2">The sequence shown here is derived from an EMBL/GenBank/DDBJ whole genome shotgun (WGS) entry which is preliminary data.</text>
</comment>
<dbReference type="CDD" id="cd00761">
    <property type="entry name" value="Glyco_tranf_GTA_type"/>
    <property type="match status" value="1"/>
</dbReference>
<dbReference type="Pfam" id="PF00535">
    <property type="entry name" value="Glycos_transf_2"/>
    <property type="match status" value="1"/>
</dbReference>
<dbReference type="InterPro" id="IPR001173">
    <property type="entry name" value="Glyco_trans_2-like"/>
</dbReference>
<accession>A0A4Y8UIF8</accession>
<dbReference type="Proteomes" id="UP000298133">
    <property type="component" value="Unassembled WGS sequence"/>
</dbReference>
<evidence type="ECO:0000313" key="3">
    <source>
        <dbReference type="Proteomes" id="UP000298133"/>
    </source>
</evidence>
<sequence length="276" mass="31347">MERNRLLEVLICTYNERIIDAVRLASTFPTSVNIIISHQYNDEKYVLDSLAITKLNLNITYIKLFGVGLSKNRNFGINFCSADYIWILDDDVSITDSSVSIITQYISKLNNPDFITFKVNDPKGEGAFKSYSEKTFEHNQITVLNVCSIEIILSQNFLNYSKITLDERFGVGSTYPTGEENILLSDMLKSGAKGFFSPHFIVSHALESSGSLLGSSSMAYSKGSLFKRLFGFKSYIIIIYFSIKKYHEYKTHISFAKFFCSIIKGAYQFNSKTYNC</sequence>
<organism evidence="2 3">
    <name type="scientific">Gammaproteobacteria bacterium LSUCC0057</name>
    <dbReference type="NCBI Taxonomy" id="2559237"/>
    <lineage>
        <taxon>Bacteria</taxon>
        <taxon>Pseudomonadati</taxon>
        <taxon>Pseudomonadota</taxon>
        <taxon>Gammaproteobacteria</taxon>
        <taxon>Cellvibrionales</taxon>
        <taxon>Porticoccaceae</taxon>
        <taxon>SAR92 clade</taxon>
    </lineage>
</organism>
<dbReference type="AlphaFoldDB" id="A0A4Y8UIF8"/>
<name>A0A4Y8UIF8_9GAMM</name>
<dbReference type="GO" id="GO:0016740">
    <property type="term" value="F:transferase activity"/>
    <property type="evidence" value="ECO:0007669"/>
    <property type="project" value="UniProtKB-KW"/>
</dbReference>
<dbReference type="InterPro" id="IPR029044">
    <property type="entry name" value="Nucleotide-diphossugar_trans"/>
</dbReference>
<dbReference type="OrthoDB" id="5245171at2"/>
<evidence type="ECO:0000259" key="1">
    <source>
        <dbReference type="Pfam" id="PF00535"/>
    </source>
</evidence>
<reference evidence="2 3" key="1">
    <citation type="submission" date="2019-03" db="EMBL/GenBank/DDBJ databases">
        <title>Draft genome of Gammaproteobacteria bacterium LSUCC0057, a member of the SAR92 clade.</title>
        <authorList>
            <person name="Lanclos V.C."/>
            <person name="Doiron C."/>
            <person name="Henson M.W."/>
            <person name="Thrash J.C."/>
        </authorList>
    </citation>
    <scope>NUCLEOTIDE SEQUENCE [LARGE SCALE GENOMIC DNA]</scope>
    <source>
        <strain evidence="2 3">LSUCC0057</strain>
    </source>
</reference>
<protein>
    <submittedName>
        <fullName evidence="2">Glycosyltransferase</fullName>
    </submittedName>
</protein>
<dbReference type="EMBL" id="SPIA01000001">
    <property type="protein sequence ID" value="TFH68615.1"/>
    <property type="molecule type" value="Genomic_DNA"/>
</dbReference>
<proteinExistence type="predicted"/>
<keyword evidence="2" id="KW-0808">Transferase</keyword>
<feature type="domain" description="Glycosyltransferase 2-like" evidence="1">
    <location>
        <begin position="9"/>
        <end position="111"/>
    </location>
</feature>